<reference evidence="7" key="1">
    <citation type="journal article" date="2014" name="Int. J. Syst. Evol. Microbiol.">
        <title>Complete genome of a new Firmicutes species belonging to the dominant human colonic microbiota ('Ruminococcus bicirculans') reveals two chromosomes and a selective capacity to utilize plant glucans.</title>
        <authorList>
            <consortium name="NISC Comparative Sequencing Program"/>
            <person name="Wegmann U."/>
            <person name="Louis P."/>
            <person name="Goesmann A."/>
            <person name="Henrissat B."/>
            <person name="Duncan S.H."/>
            <person name="Flint H.J."/>
        </authorList>
    </citation>
    <scope>NUCLEOTIDE SEQUENCE</scope>
    <source>
        <strain evidence="7">NBRC 103408</strain>
    </source>
</reference>
<evidence type="ECO:0000256" key="5">
    <source>
        <dbReference type="RuleBase" id="RU004168"/>
    </source>
</evidence>
<dbReference type="PANTHER" id="PTHR47268:SF4">
    <property type="entry name" value="ACYLPHOSPHATASE"/>
    <property type="match status" value="1"/>
</dbReference>
<proteinExistence type="inferred from homology"/>
<dbReference type="PROSITE" id="PS51160">
    <property type="entry name" value="ACYLPHOSPHATASE_3"/>
    <property type="match status" value="1"/>
</dbReference>
<comment type="catalytic activity">
    <reaction evidence="3 4">
        <text>an acyl phosphate + H2O = a carboxylate + phosphate + H(+)</text>
        <dbReference type="Rhea" id="RHEA:14965"/>
        <dbReference type="ChEBI" id="CHEBI:15377"/>
        <dbReference type="ChEBI" id="CHEBI:15378"/>
        <dbReference type="ChEBI" id="CHEBI:29067"/>
        <dbReference type="ChEBI" id="CHEBI:43474"/>
        <dbReference type="ChEBI" id="CHEBI:59918"/>
        <dbReference type="EC" id="3.6.1.7"/>
    </reaction>
</comment>
<dbReference type="InterPro" id="IPR020456">
    <property type="entry name" value="Acylphosphatase"/>
</dbReference>
<keyword evidence="8" id="KW-1185">Reference proteome</keyword>
<organism evidence="7 8">
    <name type="scientific">Sneathiella chinensis</name>
    <dbReference type="NCBI Taxonomy" id="349750"/>
    <lineage>
        <taxon>Bacteria</taxon>
        <taxon>Pseudomonadati</taxon>
        <taxon>Pseudomonadota</taxon>
        <taxon>Alphaproteobacteria</taxon>
        <taxon>Sneathiellales</taxon>
        <taxon>Sneathiellaceae</taxon>
        <taxon>Sneathiella</taxon>
    </lineage>
</organism>
<feature type="domain" description="Acylphosphatase-like" evidence="6">
    <location>
        <begin position="3"/>
        <end position="90"/>
    </location>
</feature>
<accession>A0ABQ5U7N2</accession>
<gene>
    <name evidence="7" type="primary">acyP</name>
    <name evidence="7" type="ORF">GCM10007924_29660</name>
</gene>
<comment type="similarity">
    <text evidence="1 5">Belongs to the acylphosphatase family.</text>
</comment>
<feature type="active site" evidence="4">
    <location>
        <position position="36"/>
    </location>
</feature>
<dbReference type="EC" id="3.6.1.7" evidence="2 4"/>
<evidence type="ECO:0000313" key="8">
    <source>
        <dbReference type="Proteomes" id="UP001161409"/>
    </source>
</evidence>
<dbReference type="InterPro" id="IPR001792">
    <property type="entry name" value="Acylphosphatase-like_dom"/>
</dbReference>
<name>A0ABQ5U7N2_9PROT</name>
<feature type="active site" evidence="4">
    <location>
        <position position="18"/>
    </location>
</feature>
<dbReference type="PROSITE" id="PS00151">
    <property type="entry name" value="ACYLPHOSPHATASE_2"/>
    <property type="match status" value="1"/>
</dbReference>
<evidence type="ECO:0000256" key="4">
    <source>
        <dbReference type="PROSITE-ProRule" id="PRU00520"/>
    </source>
</evidence>
<evidence type="ECO:0000259" key="6">
    <source>
        <dbReference type="PROSITE" id="PS51160"/>
    </source>
</evidence>
<evidence type="ECO:0000313" key="7">
    <source>
        <dbReference type="EMBL" id="GLQ07745.1"/>
    </source>
</evidence>
<dbReference type="Gene3D" id="3.30.70.100">
    <property type="match status" value="1"/>
</dbReference>
<sequence length="92" mass="10167">MKTVHARISGKVQGVWYRAWTVEQAKTHGIRGWVRNRTDGTVEALFQGDGQTVLALLEKCKDGPPMAKVTDISTEDVVEASVYLDFTAESTL</sequence>
<dbReference type="InterPro" id="IPR017968">
    <property type="entry name" value="Acylphosphatase_CS"/>
</dbReference>
<dbReference type="EMBL" id="BSNF01000008">
    <property type="protein sequence ID" value="GLQ07745.1"/>
    <property type="molecule type" value="Genomic_DNA"/>
</dbReference>
<dbReference type="Pfam" id="PF00708">
    <property type="entry name" value="Acylphosphatase"/>
    <property type="match status" value="1"/>
</dbReference>
<keyword evidence="4" id="KW-0378">Hydrolase</keyword>
<dbReference type="PRINTS" id="PR00112">
    <property type="entry name" value="ACYLPHPHTASE"/>
</dbReference>
<evidence type="ECO:0000256" key="2">
    <source>
        <dbReference type="ARBA" id="ARBA00012150"/>
    </source>
</evidence>
<evidence type="ECO:0000256" key="1">
    <source>
        <dbReference type="ARBA" id="ARBA00005614"/>
    </source>
</evidence>
<dbReference type="InterPro" id="IPR036046">
    <property type="entry name" value="Acylphosphatase-like_dom_sf"/>
</dbReference>
<dbReference type="SUPFAM" id="SSF54975">
    <property type="entry name" value="Acylphosphatase/BLUF domain-like"/>
    <property type="match status" value="1"/>
</dbReference>
<evidence type="ECO:0000256" key="3">
    <source>
        <dbReference type="ARBA" id="ARBA00047645"/>
    </source>
</evidence>
<dbReference type="Proteomes" id="UP001161409">
    <property type="component" value="Unassembled WGS sequence"/>
</dbReference>
<reference evidence="7" key="2">
    <citation type="submission" date="2023-01" db="EMBL/GenBank/DDBJ databases">
        <title>Draft genome sequence of Sneathiella chinensis strain NBRC 103408.</title>
        <authorList>
            <person name="Sun Q."/>
            <person name="Mori K."/>
        </authorList>
    </citation>
    <scope>NUCLEOTIDE SEQUENCE</scope>
    <source>
        <strain evidence="7">NBRC 103408</strain>
    </source>
</reference>
<dbReference type="PANTHER" id="PTHR47268">
    <property type="entry name" value="ACYLPHOSPHATASE"/>
    <property type="match status" value="1"/>
</dbReference>
<protein>
    <recommendedName>
        <fullName evidence="2 4">acylphosphatase</fullName>
        <ecNumber evidence="2 4">3.6.1.7</ecNumber>
    </recommendedName>
</protein>
<dbReference type="RefSeq" id="WP_169561797.1">
    <property type="nucleotide sequence ID" value="NZ_BSNF01000008.1"/>
</dbReference>
<comment type="caution">
    <text evidence="7">The sequence shown here is derived from an EMBL/GenBank/DDBJ whole genome shotgun (WGS) entry which is preliminary data.</text>
</comment>